<gene>
    <name evidence="2" type="ordered locus">Vdis_1518</name>
</gene>
<evidence type="ECO:0000313" key="3">
    <source>
        <dbReference type="Proteomes" id="UP000006681"/>
    </source>
</evidence>
<dbReference type="RefSeq" id="WP_013336628.1">
    <property type="nucleotide sequence ID" value="NC_014537.1"/>
</dbReference>
<keyword evidence="3" id="KW-1185">Reference proteome</keyword>
<dbReference type="GeneID" id="9752455"/>
<dbReference type="eggNOG" id="arCOG05463">
    <property type="taxonomic scope" value="Archaea"/>
</dbReference>
<proteinExistence type="predicted"/>
<evidence type="ECO:0000313" key="2">
    <source>
        <dbReference type="EMBL" id="ADN50903.1"/>
    </source>
</evidence>
<dbReference type="STRING" id="572478.Vdis_1518"/>
<organism evidence="2 3">
    <name type="scientific">Vulcanisaeta distributa (strain DSM 14429 / JCM 11212 / NBRC 100878 / IC-017)</name>
    <dbReference type="NCBI Taxonomy" id="572478"/>
    <lineage>
        <taxon>Archaea</taxon>
        <taxon>Thermoproteota</taxon>
        <taxon>Thermoprotei</taxon>
        <taxon>Thermoproteales</taxon>
        <taxon>Thermoproteaceae</taxon>
        <taxon>Vulcanisaeta</taxon>
    </lineage>
</organism>
<feature type="coiled-coil region" evidence="1">
    <location>
        <begin position="7"/>
        <end position="34"/>
    </location>
</feature>
<dbReference type="HOGENOM" id="CLU_124258_0_0_2"/>
<evidence type="ECO:0000256" key="1">
    <source>
        <dbReference type="SAM" id="Coils"/>
    </source>
</evidence>
<accession>E1QTB0</accession>
<dbReference type="Proteomes" id="UP000006681">
    <property type="component" value="Chromosome"/>
</dbReference>
<dbReference type="OrthoDB" id="31397at2157"/>
<keyword evidence="1" id="KW-0175">Coiled coil</keyword>
<sequence length="180" mass="21018">MDNAVDVKRLLELRDRLDSRIKELQEELDLLNEVKSVIDSIIKSQSIVPATELISKPQDLGRLVETREIRSRVGNELLGTVEIYENGMSIKPIKPFNKDNTAFRRFFRDKILEGFKQEDDKLVKDGQLRREEAFSYEVRLDGDNVVGIVIKNYRSDERLREIIRAARWMLERVLKEEGGE</sequence>
<protein>
    <submittedName>
        <fullName evidence="2">Uncharacterized protein</fullName>
    </submittedName>
</protein>
<dbReference type="EMBL" id="CP002100">
    <property type="protein sequence ID" value="ADN50903.1"/>
    <property type="molecule type" value="Genomic_DNA"/>
</dbReference>
<dbReference type="AlphaFoldDB" id="E1QTB0"/>
<reference evidence="2 3" key="1">
    <citation type="journal article" date="2010" name="Stand. Genomic Sci.">
        <title>Complete genome sequence of Vulcanisaeta distributa type strain (IC-017).</title>
        <authorList>
            <person name="Mavromatis K."/>
            <person name="Sikorski J."/>
            <person name="Pabst E."/>
            <person name="Teshima H."/>
            <person name="Lapidus A."/>
            <person name="Lucas S."/>
            <person name="Nolan M."/>
            <person name="Glavina Del Rio T."/>
            <person name="Cheng J.F."/>
            <person name="Bruce D."/>
            <person name="Goodwin L."/>
            <person name="Pitluck S."/>
            <person name="Liolios K."/>
            <person name="Ivanova N."/>
            <person name="Mikhailova N."/>
            <person name="Pati A."/>
            <person name="Chen A."/>
            <person name="Palaniappan K."/>
            <person name="Land M."/>
            <person name="Hauser L."/>
            <person name="Chang Y.J."/>
            <person name="Jeffries C.D."/>
            <person name="Rohde M."/>
            <person name="Spring S."/>
            <person name="Goker M."/>
            <person name="Wirth R."/>
            <person name="Woyke T."/>
            <person name="Bristow J."/>
            <person name="Eisen J.A."/>
            <person name="Markowitz V."/>
            <person name="Hugenholtz P."/>
            <person name="Klenk H.P."/>
            <person name="Kyrpides N.C."/>
        </authorList>
    </citation>
    <scope>NUCLEOTIDE SEQUENCE [LARGE SCALE GENOMIC DNA]</scope>
    <source>
        <strain evidence="3">DSM 14429 / JCM 11212 / NBRC 100878 / IC-017</strain>
    </source>
</reference>
<name>E1QTB0_VULDI</name>
<dbReference type="KEGG" id="vdi:Vdis_1518"/>
<reference evidence="3" key="2">
    <citation type="journal article" date="2010" name="Stand. Genomic Sci.">
        <title>Complete genome sequence of Vulcanisaeta distributa type strain (IC-017T).</title>
        <authorList>
            <person name="Mavromatis K."/>
            <person name="Sikorski J."/>
            <person name="Pabst E."/>
            <person name="Teshima H."/>
            <person name="Lapidus A."/>
            <person name="Lucas S."/>
            <person name="Nolan M."/>
            <person name="Glavina Del Rio T."/>
            <person name="Cheng J."/>
            <person name="Bruce D."/>
            <person name="Goodwin L."/>
            <person name="Pitluck S."/>
            <person name="Liolios K."/>
            <person name="Ivanova N."/>
            <person name="Mikhailova N."/>
            <person name="Pati A."/>
            <person name="Chen A."/>
            <person name="Palaniappan K."/>
            <person name="Land M."/>
            <person name="Hauser L."/>
            <person name="Chang Y."/>
            <person name="Jeffries C."/>
            <person name="Rohde M."/>
            <person name="Spring S."/>
            <person name="Goker M."/>
            <person name="Wirth R."/>
            <person name="Woyke T."/>
            <person name="Bristow J."/>
            <person name="Eisen J."/>
            <person name="Markowitz V."/>
            <person name="Hugenholtz P."/>
            <person name="Klenk H."/>
            <person name="Kyrpides N."/>
        </authorList>
    </citation>
    <scope>NUCLEOTIDE SEQUENCE [LARGE SCALE GENOMIC DNA]</scope>
    <source>
        <strain evidence="3">DSM 14429 / JCM 11212 / NBRC 100878 / IC-017</strain>
    </source>
</reference>